<dbReference type="GeneID" id="54486289"/>
<evidence type="ECO:0000313" key="1">
    <source>
        <dbReference type="EMBL" id="KAF2760773.1"/>
    </source>
</evidence>
<dbReference type="EMBL" id="ML996567">
    <property type="protein sequence ID" value="KAF2760773.1"/>
    <property type="molecule type" value="Genomic_DNA"/>
</dbReference>
<name>A0A6A6WDI8_9PEZI</name>
<dbReference type="Proteomes" id="UP000799437">
    <property type="component" value="Unassembled WGS sequence"/>
</dbReference>
<proteinExistence type="predicted"/>
<sequence length="236" mass="25948">MYCWFPMIATISTMIGGVSVFDDLIARLSGFESVQAILFYIHFSSISANRNYRKVLDRDEITNEALQLHYKLCPKCHVIGLFLYGPNTRIRCIGAGAALGYDLACYPSWNSYARSLLSCISGPPTPTEDAKSGASRPTLSICIHMIGKKELGESAEEGNGNMLAVGKYGFADMSHVQKEEFSPHYTTRDQGSLTTLRFPSPVAMMNPSLRTKAIPAAAQDVRFPNFSCRAVSGARR</sequence>
<accession>A0A6A6WDI8</accession>
<evidence type="ECO:0000313" key="2">
    <source>
        <dbReference type="Proteomes" id="UP000799437"/>
    </source>
</evidence>
<dbReference type="RefSeq" id="XP_033603224.1">
    <property type="nucleotide sequence ID" value="XM_033745235.1"/>
</dbReference>
<gene>
    <name evidence="1" type="ORF">EJ05DRAFT_483223</name>
</gene>
<protein>
    <submittedName>
        <fullName evidence="1">Uncharacterized protein</fullName>
    </submittedName>
</protein>
<reference evidence="1" key="1">
    <citation type="journal article" date="2020" name="Stud. Mycol.">
        <title>101 Dothideomycetes genomes: a test case for predicting lifestyles and emergence of pathogens.</title>
        <authorList>
            <person name="Haridas S."/>
            <person name="Albert R."/>
            <person name="Binder M."/>
            <person name="Bloem J."/>
            <person name="Labutti K."/>
            <person name="Salamov A."/>
            <person name="Andreopoulos B."/>
            <person name="Baker S."/>
            <person name="Barry K."/>
            <person name="Bills G."/>
            <person name="Bluhm B."/>
            <person name="Cannon C."/>
            <person name="Castanera R."/>
            <person name="Culley D."/>
            <person name="Daum C."/>
            <person name="Ezra D."/>
            <person name="Gonzalez J."/>
            <person name="Henrissat B."/>
            <person name="Kuo A."/>
            <person name="Liang C."/>
            <person name="Lipzen A."/>
            <person name="Lutzoni F."/>
            <person name="Magnuson J."/>
            <person name="Mondo S."/>
            <person name="Nolan M."/>
            <person name="Ohm R."/>
            <person name="Pangilinan J."/>
            <person name="Park H.-J."/>
            <person name="Ramirez L."/>
            <person name="Alfaro M."/>
            <person name="Sun H."/>
            <person name="Tritt A."/>
            <person name="Yoshinaga Y."/>
            <person name="Zwiers L.-H."/>
            <person name="Turgeon B."/>
            <person name="Goodwin S."/>
            <person name="Spatafora J."/>
            <person name="Crous P."/>
            <person name="Grigoriev I."/>
        </authorList>
    </citation>
    <scope>NUCLEOTIDE SEQUENCE</scope>
    <source>
        <strain evidence="1">CBS 121739</strain>
    </source>
</reference>
<organism evidence="1 2">
    <name type="scientific">Pseudovirgaria hyperparasitica</name>
    <dbReference type="NCBI Taxonomy" id="470096"/>
    <lineage>
        <taxon>Eukaryota</taxon>
        <taxon>Fungi</taxon>
        <taxon>Dikarya</taxon>
        <taxon>Ascomycota</taxon>
        <taxon>Pezizomycotina</taxon>
        <taxon>Dothideomycetes</taxon>
        <taxon>Dothideomycetes incertae sedis</taxon>
        <taxon>Acrospermales</taxon>
        <taxon>Acrospermaceae</taxon>
        <taxon>Pseudovirgaria</taxon>
    </lineage>
</organism>
<dbReference type="AlphaFoldDB" id="A0A6A6WDI8"/>
<keyword evidence="2" id="KW-1185">Reference proteome</keyword>